<dbReference type="AlphaFoldDB" id="A0A1J7I6A3"/>
<protein>
    <submittedName>
        <fullName evidence="1">Uncharacterized protein</fullName>
    </submittedName>
</protein>
<gene>
    <name evidence="1" type="ORF">CONLIGDRAFT_719523</name>
</gene>
<dbReference type="Proteomes" id="UP000182658">
    <property type="component" value="Unassembled WGS sequence"/>
</dbReference>
<dbReference type="OrthoDB" id="5240646at2759"/>
<name>A0A1J7I6A3_9PEZI</name>
<dbReference type="InParanoid" id="A0A1J7I6A3"/>
<organism evidence="1 2">
    <name type="scientific">Coniochaeta ligniaria NRRL 30616</name>
    <dbReference type="NCBI Taxonomy" id="1408157"/>
    <lineage>
        <taxon>Eukaryota</taxon>
        <taxon>Fungi</taxon>
        <taxon>Dikarya</taxon>
        <taxon>Ascomycota</taxon>
        <taxon>Pezizomycotina</taxon>
        <taxon>Sordariomycetes</taxon>
        <taxon>Sordariomycetidae</taxon>
        <taxon>Coniochaetales</taxon>
        <taxon>Coniochaetaceae</taxon>
        <taxon>Coniochaeta</taxon>
    </lineage>
</organism>
<dbReference type="EMBL" id="KV875109">
    <property type="protein sequence ID" value="OIW22973.1"/>
    <property type="molecule type" value="Genomic_DNA"/>
</dbReference>
<evidence type="ECO:0000313" key="1">
    <source>
        <dbReference type="EMBL" id="OIW22973.1"/>
    </source>
</evidence>
<reference evidence="1 2" key="1">
    <citation type="submission" date="2016-10" db="EMBL/GenBank/DDBJ databases">
        <title>Draft genome sequence of Coniochaeta ligniaria NRRL30616, a lignocellulolytic fungus for bioabatement of inhibitors in plant biomass hydrolysates.</title>
        <authorList>
            <consortium name="DOE Joint Genome Institute"/>
            <person name="Jimenez D.J."/>
            <person name="Hector R.E."/>
            <person name="Riley R."/>
            <person name="Sun H."/>
            <person name="Grigoriev I.V."/>
            <person name="Van Elsas J.D."/>
            <person name="Nichols N.N."/>
        </authorList>
    </citation>
    <scope>NUCLEOTIDE SEQUENCE [LARGE SCALE GENOMIC DNA]</scope>
    <source>
        <strain evidence="1 2">NRRL 30616</strain>
    </source>
</reference>
<sequence>MSLAIQPLTKEEEYFKDAKNGSIVVGSGQTIYWKQCTIKVYKSGEEGTVIEEYAKCDGQALVRKGTSLLLEDGPVIEEE</sequence>
<proteinExistence type="predicted"/>
<accession>A0A1J7I6A3</accession>
<evidence type="ECO:0000313" key="2">
    <source>
        <dbReference type="Proteomes" id="UP000182658"/>
    </source>
</evidence>
<keyword evidence="2" id="KW-1185">Reference proteome</keyword>